<dbReference type="SUPFAM" id="SSF88946">
    <property type="entry name" value="Sigma2 domain of RNA polymerase sigma factors"/>
    <property type="match status" value="1"/>
</dbReference>
<dbReference type="InterPro" id="IPR014284">
    <property type="entry name" value="RNA_pol_sigma-70_dom"/>
</dbReference>
<reference evidence="9 10" key="1">
    <citation type="submission" date="2016-10" db="EMBL/GenBank/DDBJ databases">
        <authorList>
            <person name="de Groot N.N."/>
        </authorList>
    </citation>
    <scope>NUCLEOTIDE SEQUENCE [LARGE SCALE GENOMIC DNA]</scope>
    <source>
        <strain evidence="10">E92,LMG 26720,CCM 7988</strain>
    </source>
</reference>
<dbReference type="STRING" id="1079859.SAMN04515674_11364"/>
<evidence type="ECO:0000313" key="10">
    <source>
        <dbReference type="Proteomes" id="UP000199306"/>
    </source>
</evidence>
<feature type="transmembrane region" description="Helical" evidence="6">
    <location>
        <begin position="178"/>
        <end position="197"/>
    </location>
</feature>
<gene>
    <name evidence="9" type="ORF">SAMN04515674_11364</name>
</gene>
<evidence type="ECO:0000256" key="4">
    <source>
        <dbReference type="ARBA" id="ARBA00023125"/>
    </source>
</evidence>
<dbReference type="Pfam" id="PF04545">
    <property type="entry name" value="Sigma70_r4"/>
    <property type="match status" value="1"/>
</dbReference>
<dbReference type="Gene3D" id="1.10.10.10">
    <property type="entry name" value="Winged helix-like DNA-binding domain superfamily/Winged helix DNA-binding domain"/>
    <property type="match status" value="1"/>
</dbReference>
<dbReference type="GO" id="GO:0006352">
    <property type="term" value="P:DNA-templated transcription initiation"/>
    <property type="evidence" value="ECO:0007669"/>
    <property type="project" value="InterPro"/>
</dbReference>
<proteinExistence type="inferred from homology"/>
<dbReference type="CDD" id="cd06171">
    <property type="entry name" value="Sigma70_r4"/>
    <property type="match status" value="1"/>
</dbReference>
<dbReference type="InterPro" id="IPR007630">
    <property type="entry name" value="RNA_pol_sigma70_r4"/>
</dbReference>
<dbReference type="EMBL" id="FOXH01000013">
    <property type="protein sequence ID" value="SFQ25647.1"/>
    <property type="molecule type" value="Genomic_DNA"/>
</dbReference>
<evidence type="ECO:0000259" key="7">
    <source>
        <dbReference type="Pfam" id="PF04542"/>
    </source>
</evidence>
<evidence type="ECO:0000259" key="8">
    <source>
        <dbReference type="Pfam" id="PF04545"/>
    </source>
</evidence>
<keyword evidence="4" id="KW-0238">DNA-binding</keyword>
<evidence type="ECO:0000256" key="5">
    <source>
        <dbReference type="ARBA" id="ARBA00023163"/>
    </source>
</evidence>
<dbReference type="PANTHER" id="PTHR43133">
    <property type="entry name" value="RNA POLYMERASE ECF-TYPE SIGMA FACTO"/>
    <property type="match status" value="1"/>
</dbReference>
<dbReference type="InterPro" id="IPR013324">
    <property type="entry name" value="RNA_pol_sigma_r3/r4-like"/>
</dbReference>
<dbReference type="Gene3D" id="1.10.1740.10">
    <property type="match status" value="1"/>
</dbReference>
<evidence type="ECO:0000313" key="9">
    <source>
        <dbReference type="EMBL" id="SFQ25647.1"/>
    </source>
</evidence>
<evidence type="ECO:0000256" key="6">
    <source>
        <dbReference type="SAM" id="Phobius"/>
    </source>
</evidence>
<dbReference type="InterPro" id="IPR007627">
    <property type="entry name" value="RNA_pol_sigma70_r2"/>
</dbReference>
<evidence type="ECO:0000256" key="2">
    <source>
        <dbReference type="ARBA" id="ARBA00023015"/>
    </source>
</evidence>
<keyword evidence="10" id="KW-1185">Reference proteome</keyword>
<dbReference type="GO" id="GO:0016987">
    <property type="term" value="F:sigma factor activity"/>
    <property type="evidence" value="ECO:0007669"/>
    <property type="project" value="UniProtKB-KW"/>
</dbReference>
<dbReference type="GO" id="GO:0003677">
    <property type="term" value="F:DNA binding"/>
    <property type="evidence" value="ECO:0007669"/>
    <property type="project" value="UniProtKB-KW"/>
</dbReference>
<keyword evidence="6" id="KW-0812">Transmembrane</keyword>
<dbReference type="Pfam" id="PF04542">
    <property type="entry name" value="Sigma70_r2"/>
    <property type="match status" value="1"/>
</dbReference>
<dbReference type="PANTHER" id="PTHR43133:SF62">
    <property type="entry name" value="RNA POLYMERASE SIGMA FACTOR SIGZ"/>
    <property type="match status" value="1"/>
</dbReference>
<sequence>MAGKRRTIISEENLVALLQSKDQRGFSVLYDNYSSALYGVILKIVHSEEIAADVMQDSFVKIWRNVENYNRSKGTLFTWILNIARNTAIDKIRSQDFQNSQQNQDLSNYVNTIDSQNSTSFDVDAIGLRKIVEKLRPEHQQIVDLLYFQGYTQAEVAEELNIPLGTVKTRIKSAISHLREYFIVIVLLIFYEIVSLYL</sequence>
<dbReference type="AlphaFoldDB" id="A0A1I5X1S4"/>
<dbReference type="Proteomes" id="UP000199306">
    <property type="component" value="Unassembled WGS sequence"/>
</dbReference>
<dbReference type="RefSeq" id="WP_177219455.1">
    <property type="nucleotide sequence ID" value="NZ_FOXH01000013.1"/>
</dbReference>
<keyword evidence="6" id="KW-1133">Transmembrane helix</keyword>
<dbReference type="InterPro" id="IPR039425">
    <property type="entry name" value="RNA_pol_sigma-70-like"/>
</dbReference>
<evidence type="ECO:0000256" key="1">
    <source>
        <dbReference type="ARBA" id="ARBA00010641"/>
    </source>
</evidence>
<dbReference type="InterPro" id="IPR013325">
    <property type="entry name" value="RNA_pol_sigma_r2"/>
</dbReference>
<feature type="domain" description="RNA polymerase sigma-70 region 2" evidence="7">
    <location>
        <begin position="29"/>
        <end position="96"/>
    </location>
</feature>
<dbReference type="SUPFAM" id="SSF88659">
    <property type="entry name" value="Sigma3 and sigma4 domains of RNA polymerase sigma factors"/>
    <property type="match status" value="1"/>
</dbReference>
<keyword evidence="6" id="KW-0472">Membrane</keyword>
<dbReference type="InterPro" id="IPR036388">
    <property type="entry name" value="WH-like_DNA-bd_sf"/>
</dbReference>
<keyword evidence="5" id="KW-0804">Transcription</keyword>
<keyword evidence="2" id="KW-0805">Transcription regulation</keyword>
<keyword evidence="3" id="KW-0731">Sigma factor</keyword>
<feature type="domain" description="RNA polymerase sigma-70 region 4" evidence="8">
    <location>
        <begin position="133"/>
        <end position="180"/>
    </location>
</feature>
<evidence type="ECO:0000256" key="3">
    <source>
        <dbReference type="ARBA" id="ARBA00023082"/>
    </source>
</evidence>
<name>A0A1I5X1S4_9BACT</name>
<protein>
    <submittedName>
        <fullName evidence="9">RNA polymerase sigma-70 factor, ECF subfamily</fullName>
    </submittedName>
</protein>
<organism evidence="9 10">
    <name type="scientific">Pseudarcicella hirudinis</name>
    <dbReference type="NCBI Taxonomy" id="1079859"/>
    <lineage>
        <taxon>Bacteria</taxon>
        <taxon>Pseudomonadati</taxon>
        <taxon>Bacteroidota</taxon>
        <taxon>Cytophagia</taxon>
        <taxon>Cytophagales</taxon>
        <taxon>Flectobacillaceae</taxon>
        <taxon>Pseudarcicella</taxon>
    </lineage>
</organism>
<accession>A0A1I5X1S4</accession>
<dbReference type="NCBIfam" id="TIGR02937">
    <property type="entry name" value="sigma70-ECF"/>
    <property type="match status" value="1"/>
</dbReference>
<comment type="similarity">
    <text evidence="1">Belongs to the sigma-70 factor family. ECF subfamily.</text>
</comment>